<comment type="caution">
    <text evidence="3">The sequence shown here is derived from an EMBL/GenBank/DDBJ whole genome shotgun (WGS) entry which is preliminary data.</text>
</comment>
<feature type="region of interest" description="Disordered" evidence="1">
    <location>
        <begin position="68"/>
        <end position="112"/>
    </location>
</feature>
<evidence type="ECO:0000313" key="4">
    <source>
        <dbReference type="Proteomes" id="UP001596548"/>
    </source>
</evidence>
<feature type="compositionally biased region" description="Low complexity" evidence="1">
    <location>
        <begin position="81"/>
        <end position="94"/>
    </location>
</feature>
<feature type="region of interest" description="Disordered" evidence="1">
    <location>
        <begin position="1"/>
        <end position="31"/>
    </location>
</feature>
<dbReference type="Proteomes" id="UP001596548">
    <property type="component" value="Unassembled WGS sequence"/>
</dbReference>
<accession>A0ABW2HQ56</accession>
<dbReference type="EMBL" id="JBHTBJ010000009">
    <property type="protein sequence ID" value="MFC7275304.1"/>
    <property type="molecule type" value="Genomic_DNA"/>
</dbReference>
<keyword evidence="4" id="KW-1185">Reference proteome</keyword>
<feature type="compositionally biased region" description="Low complexity" evidence="1">
    <location>
        <begin position="15"/>
        <end position="31"/>
    </location>
</feature>
<dbReference type="RefSeq" id="WP_378968260.1">
    <property type="nucleotide sequence ID" value="NZ_JBHTBJ010000009.1"/>
</dbReference>
<name>A0ABW2HQ56_9ACTN</name>
<evidence type="ECO:0000313" key="3">
    <source>
        <dbReference type="EMBL" id="MFC7275304.1"/>
    </source>
</evidence>
<dbReference type="InterPro" id="IPR025295">
    <property type="entry name" value="eCIS_core_dom"/>
</dbReference>
<feature type="compositionally biased region" description="Basic and acidic residues" evidence="1">
    <location>
        <begin position="1669"/>
        <end position="1679"/>
    </location>
</feature>
<sequence>MEGHEGAFDREPDAARAAPSSRPAEGAGAALPAGVSNAAVARALGGHRAGSEEGTEQLARRMFPDWPAAAAPATPQPTGPPAAATPATPAATQPTGPPAGTPSRGGLPASVVGQADPAFRPLLGSIGVRAGADATLDRLGVHGAAHGTEVYLPGGVASASGPGAQRLVAHEAAHAVQSGAGLTGRRSVGLWSRDKPSETADYQRYCTYFAAEICDGIGAAIGRFGFASPSPHLQLTAGAQPLAEAVDLALPRGPDLLKALDRLLGAVDEAARIIDRTRVHTQQAMAPESRPDDISMWELSTGPLVWYPDVAIGLSDALIGRLRESLARMVPRYLDARSRAQLAAWERAARTDPGLAPEPDPRALLVSHPLDALAADVLTAGGAVEVDLAAYRASGPAPAAAALRPVRLSYLPAEGLTYWVRVEQPLDARREEVALALYGTTEMAYQLMAAGRLFGFPWSGQLLPSRQEELRRASAAGTAPVGQPGATTPSGTPDPVRELLASPAAGEAALAQARAGAPFGPVAPAQPLHVLVTMNNSELLLTAVATRAKRFGVQGDVEKARADLTERRRQLAGGTAAGIQEWTLQAEAQEGLLTEVSAGFAHLVELLDKAAEKADPFALNLPDYYRKAFRDVAEGLAGAAGASLLVATARERLTTAQLGLKLLPVTVMEGILHGLQATISGMGGRQGATGLGVREEALRGRMIELRTQATDDPQAFGASLDEVFGLVSDLQTEVAIDSGLDNVEQMWKALVDSDGFWANLTASIGDVIEIAQLKAEAQYWKDLWVDAKTRWESGDRQAVKGDVEGMAADPRLQKWLRRVADAVHDAQIRAFIGQMIAMVALMLVTSGVGAIARGVVGGLELGTTAAFWTVQTAEAVTFTAGNAMMFSDEVTAGGLAGDFAFNLFLFGTMSKIAARMERTAWAAAGGLQALAVEHGVPMLVMGAAELAKQEVKAVWESRGRQGLSAAEVEEIAGQSFVSYVAMTLIARGKFMKRFTDWAAGQGGKLGQAAGRALEARREAIALAELARTSRRPEDLDAGLRRDNEATRAEQEVYDKLSERLAREPRLLEELGIPLEEIQLRLAGPEAAQLRQAELAGMMRQLEAGLYEVPRSQMPRLLEAMAKQGADVVPGDVDVISGRRSYSVKPDGGEPMTLVEGLDAGPGGLGRPAPTPEQAASARREVSAALERLAARDTAVQKLIDGMQHIPVDVLTLGGGPGGILAGATTPSARGMRSAPGVDVTEVPKVLNITAGEVEPWRARAEQLLASGGLQQGRIGQPPGEWGSAGLTRQPQEFTADASGFGRAEDIADALTMTAYEAGVVSYRGTQVRVEANPGDGSWPHDTPFRVLVRSNTTGEPKYFYARKGLNLATGPGPATRLESHGPQAKVTPEHENVLVDTGRLVYGDAIFSAPVRNKVVLISGGGATAGWAAWTAAHSGASRVIWLGRPVTPRPGEPLPPIPPEVVALGERLGYGNLPPGEAEAALRELMAFKNAVLARNTDLFLDPRVERRIGTIQEVAPAEQSGGSAQKVRVRFAGGAAEGEVFDVVGVSHGQDPAGQAHRMAGPPGLVAVLQGTAVRLKMIVREGRLVGLRGEAPADFIQVPAGSMTAELGEFVAEKDLYLKLLKEQAADARVPEHSRGVPGSLNRIGQTVPGLNTRVPEPGRGAATPGDRDRDRTPAR</sequence>
<feature type="domain" description="eCIS core" evidence="2">
    <location>
        <begin position="107"/>
        <end position="180"/>
    </location>
</feature>
<dbReference type="Pfam" id="PF13699">
    <property type="entry name" value="eCIS_core"/>
    <property type="match status" value="1"/>
</dbReference>
<feature type="region of interest" description="Disordered" evidence="1">
    <location>
        <begin position="467"/>
        <end position="498"/>
    </location>
</feature>
<dbReference type="SUPFAM" id="SSF51971">
    <property type="entry name" value="Nucleotide-binding domain"/>
    <property type="match status" value="1"/>
</dbReference>
<reference evidence="4" key="1">
    <citation type="journal article" date="2019" name="Int. J. Syst. Evol. Microbiol.">
        <title>The Global Catalogue of Microorganisms (GCM) 10K type strain sequencing project: providing services to taxonomists for standard genome sequencing and annotation.</title>
        <authorList>
            <consortium name="The Broad Institute Genomics Platform"/>
            <consortium name="The Broad Institute Genome Sequencing Center for Infectious Disease"/>
            <person name="Wu L."/>
            <person name="Ma J."/>
        </authorList>
    </citation>
    <scope>NUCLEOTIDE SEQUENCE [LARGE SCALE GENOMIC DNA]</scope>
    <source>
        <strain evidence="4">XZYJT-10</strain>
    </source>
</reference>
<evidence type="ECO:0000259" key="2">
    <source>
        <dbReference type="Pfam" id="PF13699"/>
    </source>
</evidence>
<organism evidence="3 4">
    <name type="scientific">Paractinoplanes rhizophilus</name>
    <dbReference type="NCBI Taxonomy" id="1416877"/>
    <lineage>
        <taxon>Bacteria</taxon>
        <taxon>Bacillati</taxon>
        <taxon>Actinomycetota</taxon>
        <taxon>Actinomycetes</taxon>
        <taxon>Micromonosporales</taxon>
        <taxon>Micromonosporaceae</taxon>
        <taxon>Paractinoplanes</taxon>
    </lineage>
</organism>
<gene>
    <name evidence="3" type="ORF">ACFQS1_15055</name>
</gene>
<feature type="compositionally biased region" description="Basic and acidic residues" evidence="1">
    <location>
        <begin position="1"/>
        <end position="14"/>
    </location>
</feature>
<feature type="region of interest" description="Disordered" evidence="1">
    <location>
        <begin position="1632"/>
        <end position="1679"/>
    </location>
</feature>
<proteinExistence type="predicted"/>
<evidence type="ECO:0000256" key="1">
    <source>
        <dbReference type="SAM" id="MobiDB-lite"/>
    </source>
</evidence>
<protein>
    <submittedName>
        <fullName evidence="3">DUF4157 domain-containing protein</fullName>
    </submittedName>
</protein>